<gene>
    <name evidence="6" type="ORF">DEM27_13280</name>
</gene>
<evidence type="ECO:0000256" key="4">
    <source>
        <dbReference type="ARBA" id="ARBA00022840"/>
    </source>
</evidence>
<protein>
    <recommendedName>
        <fullName evidence="5">Protein kinase domain-containing protein</fullName>
    </recommendedName>
</protein>
<dbReference type="InterPro" id="IPR000719">
    <property type="entry name" value="Prot_kinase_dom"/>
</dbReference>
<evidence type="ECO:0000256" key="2">
    <source>
        <dbReference type="ARBA" id="ARBA00022741"/>
    </source>
</evidence>
<proteinExistence type="predicted"/>
<dbReference type="AlphaFoldDB" id="A0A2U2DQS0"/>
<reference evidence="6 7" key="1">
    <citation type="submission" date="2018-05" db="EMBL/GenBank/DDBJ databases">
        <title>The draft genome of strain NS-104.</title>
        <authorList>
            <person name="Hang P."/>
            <person name="Jiang J."/>
        </authorList>
    </citation>
    <scope>NUCLEOTIDE SEQUENCE [LARGE SCALE GENOMIC DNA]</scope>
    <source>
        <strain evidence="6 7">NS-104</strain>
    </source>
</reference>
<accession>A0A2U2DQS0</accession>
<dbReference type="Proteomes" id="UP000245252">
    <property type="component" value="Unassembled WGS sequence"/>
</dbReference>
<dbReference type="Gene3D" id="1.10.510.10">
    <property type="entry name" value="Transferase(Phosphotransferase) domain 1"/>
    <property type="match status" value="1"/>
</dbReference>
<keyword evidence="1" id="KW-0808">Transferase</keyword>
<dbReference type="PROSITE" id="PS50011">
    <property type="entry name" value="PROTEIN_KINASE_DOM"/>
    <property type="match status" value="1"/>
</dbReference>
<organism evidence="6 7">
    <name type="scientific">Metarhizobium album</name>
    <dbReference type="NCBI Taxonomy" id="2182425"/>
    <lineage>
        <taxon>Bacteria</taxon>
        <taxon>Pseudomonadati</taxon>
        <taxon>Pseudomonadota</taxon>
        <taxon>Alphaproteobacteria</taxon>
        <taxon>Hyphomicrobiales</taxon>
        <taxon>Rhizobiaceae</taxon>
        <taxon>Metarhizobium</taxon>
    </lineage>
</organism>
<dbReference type="SMART" id="SM00220">
    <property type="entry name" value="S_TKc"/>
    <property type="match status" value="1"/>
</dbReference>
<dbReference type="PANTHER" id="PTHR43289">
    <property type="entry name" value="MITOGEN-ACTIVATED PROTEIN KINASE KINASE KINASE 20-RELATED"/>
    <property type="match status" value="1"/>
</dbReference>
<dbReference type="InterPro" id="IPR011009">
    <property type="entry name" value="Kinase-like_dom_sf"/>
</dbReference>
<evidence type="ECO:0000259" key="5">
    <source>
        <dbReference type="PROSITE" id="PS50011"/>
    </source>
</evidence>
<dbReference type="SUPFAM" id="SSF56112">
    <property type="entry name" value="Protein kinase-like (PK-like)"/>
    <property type="match status" value="1"/>
</dbReference>
<keyword evidence="2" id="KW-0547">Nucleotide-binding</keyword>
<dbReference type="Gene3D" id="3.30.200.20">
    <property type="entry name" value="Phosphorylase Kinase, domain 1"/>
    <property type="match status" value="1"/>
</dbReference>
<keyword evidence="4" id="KW-0067">ATP-binding</keyword>
<dbReference type="GO" id="GO:0004674">
    <property type="term" value="F:protein serine/threonine kinase activity"/>
    <property type="evidence" value="ECO:0007669"/>
    <property type="project" value="TreeGrafter"/>
</dbReference>
<evidence type="ECO:0000256" key="3">
    <source>
        <dbReference type="ARBA" id="ARBA00022777"/>
    </source>
</evidence>
<keyword evidence="7" id="KW-1185">Reference proteome</keyword>
<comment type="caution">
    <text evidence="6">The sequence shown here is derived from an EMBL/GenBank/DDBJ whole genome shotgun (WGS) entry which is preliminary data.</text>
</comment>
<evidence type="ECO:0000256" key="1">
    <source>
        <dbReference type="ARBA" id="ARBA00022679"/>
    </source>
</evidence>
<feature type="domain" description="Protein kinase" evidence="5">
    <location>
        <begin position="18"/>
        <end position="268"/>
    </location>
</feature>
<evidence type="ECO:0000313" key="6">
    <source>
        <dbReference type="EMBL" id="PWE55654.1"/>
    </source>
</evidence>
<name>A0A2U2DQS0_9HYPH</name>
<evidence type="ECO:0000313" key="7">
    <source>
        <dbReference type="Proteomes" id="UP000245252"/>
    </source>
</evidence>
<dbReference type="EMBL" id="QFBC01000005">
    <property type="protein sequence ID" value="PWE55654.1"/>
    <property type="molecule type" value="Genomic_DNA"/>
</dbReference>
<keyword evidence="3" id="KW-0418">Kinase</keyword>
<dbReference type="Pfam" id="PF00069">
    <property type="entry name" value="Pkinase"/>
    <property type="match status" value="1"/>
</dbReference>
<dbReference type="PANTHER" id="PTHR43289:SF6">
    <property type="entry name" value="SERINE_THREONINE-PROTEIN KINASE NEKL-3"/>
    <property type="match status" value="1"/>
</dbReference>
<dbReference type="GO" id="GO:0005524">
    <property type="term" value="F:ATP binding"/>
    <property type="evidence" value="ECO:0007669"/>
    <property type="project" value="UniProtKB-KW"/>
</dbReference>
<sequence length="268" mass="29120">MATDRRDLIAAMSKKTPPACLKLLRQAGGLRVYEAVSTTGRPMVVRHFSQGFDGTDPVAARRFEREKRLASTLSHPQLSALLEAGGDWLGFEYLQPSLATPEQAARFDDNIAVRRLLGTLAEAVAYLHARGVVHGDIKPGHILFRGQEPVLIDFGIAALSADDPLHAVELAGTPAWMAPEQLSGETGPPADIWALSAVGLWLLTGERPFSGDGEDIIRKRRLGAVPEFDWATARRRADPDLVTALARGLGPREDRPAARELAALCLRR</sequence>